<sequence length="572" mass="64569">STNFAITKHCKNGQLHIARNLFDKMPQRTVVSWNSMISGYSKRANFIEALGLVSLMHRANVQFDQNTFSTSLSVCANLQSLTDGKLIHSLLLKSGSENFEFVGSTLLHFYASNFQIEEAKKVFDELHDGNELLYSLMLVGYVRCNLMSEAFDLFMKIPEWDVRAWTTLISGYAKSEDGCEKALELFCWMRRCSEVMPNEFTLDSVVRACSKIGYLREGRAVHGVLEKFGCEFDPSVGSALIEFYCNCKAIDDAMRVYNRIVNLNPVTWNSLMSGYIQNGRHEEVLQLYVTMRRLSIDSTRSTFSVLFHACSCLGSLQQGQLLHAHMLKTPFESNVYAGTSLTDMYSKCGSILDAQKSFASISSPNVAAWTAIINGYALHGLGSEAILLFEHMLEQGVVPNAATFVGLLSACGRAGLVNEGMEIFHSMQKHYGVVPALEHYCCVVDLLSRSGHLHEAERFIIEMPIEADGVVWGALINACWFWMNMEVGERVAERMHTMDPKPTFAYVIMSNIYAKLGKWGEKMNMRKRLKGLEVKKDPGYSWIELNSRVHVFFVEDKTHSDCNMIYETLEHL</sequence>
<evidence type="ECO:0000313" key="3">
    <source>
        <dbReference type="EMBL" id="GAV66227.1"/>
    </source>
</evidence>
<feature type="repeat" description="PPR" evidence="2">
    <location>
        <begin position="365"/>
        <end position="399"/>
    </location>
</feature>
<dbReference type="InterPro" id="IPR046848">
    <property type="entry name" value="E_motif"/>
</dbReference>
<dbReference type="EMBL" id="BDDD01000461">
    <property type="protein sequence ID" value="GAV66227.1"/>
    <property type="molecule type" value="Genomic_DNA"/>
</dbReference>
<evidence type="ECO:0000313" key="4">
    <source>
        <dbReference type="Proteomes" id="UP000187406"/>
    </source>
</evidence>
<evidence type="ECO:0000256" key="2">
    <source>
        <dbReference type="PROSITE-ProRule" id="PRU00708"/>
    </source>
</evidence>
<dbReference type="InterPro" id="IPR002885">
    <property type="entry name" value="PPR_rpt"/>
</dbReference>
<keyword evidence="4" id="KW-1185">Reference proteome</keyword>
<gene>
    <name evidence="3" type="ORF">CFOL_v3_09737</name>
</gene>
<proteinExistence type="predicted"/>
<feature type="repeat" description="PPR" evidence="2">
    <location>
        <begin position="29"/>
        <end position="63"/>
    </location>
</feature>
<dbReference type="PANTHER" id="PTHR47926">
    <property type="entry name" value="PENTATRICOPEPTIDE REPEAT-CONTAINING PROTEIN"/>
    <property type="match status" value="1"/>
</dbReference>
<organism evidence="3 4">
    <name type="scientific">Cephalotus follicularis</name>
    <name type="common">Albany pitcher plant</name>
    <dbReference type="NCBI Taxonomy" id="3775"/>
    <lineage>
        <taxon>Eukaryota</taxon>
        <taxon>Viridiplantae</taxon>
        <taxon>Streptophyta</taxon>
        <taxon>Embryophyta</taxon>
        <taxon>Tracheophyta</taxon>
        <taxon>Spermatophyta</taxon>
        <taxon>Magnoliopsida</taxon>
        <taxon>eudicotyledons</taxon>
        <taxon>Gunneridae</taxon>
        <taxon>Pentapetalae</taxon>
        <taxon>rosids</taxon>
        <taxon>fabids</taxon>
        <taxon>Oxalidales</taxon>
        <taxon>Cephalotaceae</taxon>
        <taxon>Cephalotus</taxon>
    </lineage>
</organism>
<dbReference type="FunFam" id="1.25.40.10:FF:001488">
    <property type="entry name" value="pentatricopeptide repeat-containing protein At2g13600-like"/>
    <property type="match status" value="1"/>
</dbReference>
<protein>
    <submittedName>
        <fullName evidence="3">PPR domain-containing protein/PPR_2 domain-containing protein</fullName>
    </submittedName>
</protein>
<dbReference type="GO" id="GO:0003723">
    <property type="term" value="F:RNA binding"/>
    <property type="evidence" value="ECO:0007669"/>
    <property type="project" value="InterPro"/>
</dbReference>
<dbReference type="InterPro" id="IPR011990">
    <property type="entry name" value="TPR-like_helical_dom_sf"/>
</dbReference>
<accession>A0A1Q3BDX9</accession>
<dbReference type="PROSITE" id="PS51375">
    <property type="entry name" value="PPR"/>
    <property type="match status" value="5"/>
</dbReference>
<dbReference type="NCBIfam" id="TIGR00756">
    <property type="entry name" value="PPR"/>
    <property type="match status" value="4"/>
</dbReference>
<name>A0A1Q3BDX9_CEPFO</name>
<dbReference type="Proteomes" id="UP000187406">
    <property type="component" value="Unassembled WGS sequence"/>
</dbReference>
<dbReference type="OrthoDB" id="1248375at2759"/>
<dbReference type="Pfam" id="PF01535">
    <property type="entry name" value="PPR"/>
    <property type="match status" value="4"/>
</dbReference>
<dbReference type="InterPro" id="IPR046960">
    <property type="entry name" value="PPR_At4g14850-like_plant"/>
</dbReference>
<dbReference type="InParanoid" id="A0A1Q3BDX9"/>
<feature type="non-terminal residue" evidence="3">
    <location>
        <position position="572"/>
    </location>
</feature>
<feature type="non-terminal residue" evidence="3">
    <location>
        <position position="1"/>
    </location>
</feature>
<comment type="caution">
    <text evidence="3">The sequence shown here is derived from an EMBL/GenBank/DDBJ whole genome shotgun (WGS) entry which is preliminary data.</text>
</comment>
<dbReference type="Pfam" id="PF13041">
    <property type="entry name" value="PPR_2"/>
    <property type="match status" value="4"/>
</dbReference>
<dbReference type="GO" id="GO:0009451">
    <property type="term" value="P:RNA modification"/>
    <property type="evidence" value="ECO:0007669"/>
    <property type="project" value="InterPro"/>
</dbReference>
<feature type="repeat" description="PPR" evidence="2">
    <location>
        <begin position="161"/>
        <end position="196"/>
    </location>
</feature>
<dbReference type="AlphaFoldDB" id="A0A1Q3BDX9"/>
<evidence type="ECO:0000256" key="1">
    <source>
        <dbReference type="ARBA" id="ARBA00022737"/>
    </source>
</evidence>
<reference evidence="4" key="1">
    <citation type="submission" date="2016-04" db="EMBL/GenBank/DDBJ databases">
        <title>Cephalotus genome sequencing.</title>
        <authorList>
            <person name="Fukushima K."/>
            <person name="Hasebe M."/>
            <person name="Fang X."/>
        </authorList>
    </citation>
    <scope>NUCLEOTIDE SEQUENCE [LARGE SCALE GENOMIC DNA]</scope>
    <source>
        <strain evidence="4">cv. St1</strain>
    </source>
</reference>
<feature type="repeat" description="PPR" evidence="2">
    <location>
        <begin position="400"/>
        <end position="435"/>
    </location>
</feature>
<keyword evidence="1" id="KW-0677">Repeat</keyword>
<feature type="repeat" description="PPR" evidence="2">
    <location>
        <begin position="264"/>
        <end position="298"/>
    </location>
</feature>
<dbReference type="Gene3D" id="1.25.40.10">
    <property type="entry name" value="Tetratricopeptide repeat domain"/>
    <property type="match status" value="5"/>
</dbReference>
<dbReference type="Pfam" id="PF20431">
    <property type="entry name" value="E_motif"/>
    <property type="match status" value="1"/>
</dbReference>
<dbReference type="PANTHER" id="PTHR47926:SF347">
    <property type="entry name" value="PENTATRICOPEPTIDE REPEAT-CONTAINING PROTEIN"/>
    <property type="match status" value="1"/>
</dbReference>